<accession>A0AAN8AJ96</accession>
<dbReference type="InterPro" id="IPR008983">
    <property type="entry name" value="Tumour_necrosis_fac-like_dom"/>
</dbReference>
<evidence type="ECO:0000259" key="3">
    <source>
        <dbReference type="PROSITE" id="PS50049"/>
    </source>
</evidence>
<feature type="transmembrane region" description="Helical" evidence="2">
    <location>
        <begin position="23"/>
        <end position="43"/>
    </location>
</feature>
<comment type="similarity">
    <text evidence="1">Belongs to the tumor necrosis factor family.</text>
</comment>
<dbReference type="EMBL" id="JAUZQC010000012">
    <property type="protein sequence ID" value="KAK5862033.1"/>
    <property type="molecule type" value="Genomic_DNA"/>
</dbReference>
<dbReference type="GO" id="GO:0005164">
    <property type="term" value="F:tumor necrosis factor receptor binding"/>
    <property type="evidence" value="ECO:0007669"/>
    <property type="project" value="InterPro"/>
</dbReference>
<feature type="domain" description="THD" evidence="3">
    <location>
        <begin position="84"/>
        <end position="176"/>
    </location>
</feature>
<protein>
    <recommendedName>
        <fullName evidence="3">THD domain-containing protein</fullName>
    </recommendedName>
</protein>
<keyword evidence="5" id="KW-1185">Reference proteome</keyword>
<keyword evidence="2" id="KW-1133">Transmembrane helix</keyword>
<evidence type="ECO:0000313" key="5">
    <source>
        <dbReference type="Proteomes" id="UP001346869"/>
    </source>
</evidence>
<dbReference type="InterPro" id="IPR006052">
    <property type="entry name" value="TNF_dom"/>
</dbReference>
<sequence>MNLGFEIATHTRMEGHSGSSHKYLQVWCSVLTVAMVVMAAFLISVKQKSTGEEVSTVKPDNASPINPTVNSIVAPFGSIRSTRSFIQLIKDPLKDSWKDSPPSSRSSSLFLRNDSIHFKESSTYFIYAQGTFPETTVSSVWLAKIVSLSEGDSISLNVTAEFGTDSQLTFWGAIRLS</sequence>
<keyword evidence="2" id="KW-0812">Transmembrane</keyword>
<name>A0AAN8AJ96_ELEMC</name>
<reference evidence="4 5" key="2">
    <citation type="journal article" date="2023" name="Mol. Biol. Evol.">
        <title>Genomics of Secondarily Temperate Adaptation in the Only Non-Antarctic Icefish.</title>
        <authorList>
            <person name="Rivera-Colon A.G."/>
            <person name="Rayamajhi N."/>
            <person name="Minhas B.F."/>
            <person name="Madrigal G."/>
            <person name="Bilyk K.T."/>
            <person name="Yoon V."/>
            <person name="Hune M."/>
            <person name="Gregory S."/>
            <person name="Cheng C.H.C."/>
            <person name="Catchen J.M."/>
        </authorList>
    </citation>
    <scope>NUCLEOTIDE SEQUENCE [LARGE SCALE GENOMIC DNA]</scope>
    <source>
        <strain evidence="4">JMC-PN-2008</strain>
    </source>
</reference>
<evidence type="ECO:0000256" key="1">
    <source>
        <dbReference type="ARBA" id="ARBA00008670"/>
    </source>
</evidence>
<evidence type="ECO:0000313" key="4">
    <source>
        <dbReference type="EMBL" id="KAK5862033.1"/>
    </source>
</evidence>
<proteinExistence type="inferred from homology"/>
<gene>
    <name evidence="4" type="ORF">PBY51_017466</name>
</gene>
<dbReference type="PROSITE" id="PS50049">
    <property type="entry name" value="THD_2"/>
    <property type="match status" value="1"/>
</dbReference>
<dbReference type="SUPFAM" id="SSF49842">
    <property type="entry name" value="TNF-like"/>
    <property type="match status" value="1"/>
</dbReference>
<keyword evidence="2" id="KW-0472">Membrane</keyword>
<organism evidence="4 5">
    <name type="scientific">Eleginops maclovinus</name>
    <name type="common">Patagonian blennie</name>
    <name type="synonym">Eleginus maclovinus</name>
    <dbReference type="NCBI Taxonomy" id="56733"/>
    <lineage>
        <taxon>Eukaryota</taxon>
        <taxon>Metazoa</taxon>
        <taxon>Chordata</taxon>
        <taxon>Craniata</taxon>
        <taxon>Vertebrata</taxon>
        <taxon>Euteleostomi</taxon>
        <taxon>Actinopterygii</taxon>
        <taxon>Neopterygii</taxon>
        <taxon>Teleostei</taxon>
        <taxon>Neoteleostei</taxon>
        <taxon>Acanthomorphata</taxon>
        <taxon>Eupercaria</taxon>
        <taxon>Perciformes</taxon>
        <taxon>Notothenioidei</taxon>
        <taxon>Eleginopidae</taxon>
        <taxon>Eleginops</taxon>
    </lineage>
</organism>
<comment type="caution">
    <text evidence="4">The sequence shown here is derived from an EMBL/GenBank/DDBJ whole genome shotgun (WGS) entry which is preliminary data.</text>
</comment>
<dbReference type="AlphaFoldDB" id="A0AAN8AJ96"/>
<dbReference type="GO" id="GO:0016020">
    <property type="term" value="C:membrane"/>
    <property type="evidence" value="ECO:0007669"/>
    <property type="project" value="InterPro"/>
</dbReference>
<evidence type="ECO:0000256" key="2">
    <source>
        <dbReference type="SAM" id="Phobius"/>
    </source>
</evidence>
<dbReference type="GO" id="GO:0006955">
    <property type="term" value="P:immune response"/>
    <property type="evidence" value="ECO:0007669"/>
    <property type="project" value="InterPro"/>
</dbReference>
<dbReference type="Proteomes" id="UP001346869">
    <property type="component" value="Unassembled WGS sequence"/>
</dbReference>
<reference evidence="4 5" key="1">
    <citation type="journal article" date="2023" name="Genes (Basel)">
        <title>Chromosome-Level Genome Assembly and Circadian Gene Repertoire of the Patagonia Blennie Eleginops maclovinus-The Closest Ancestral Proxy of Antarctic Cryonotothenioids.</title>
        <authorList>
            <person name="Cheng C.C."/>
            <person name="Rivera-Colon A.G."/>
            <person name="Minhas B.F."/>
            <person name="Wilson L."/>
            <person name="Rayamajhi N."/>
            <person name="Vargas-Chacoff L."/>
            <person name="Catchen J.M."/>
        </authorList>
    </citation>
    <scope>NUCLEOTIDE SEQUENCE [LARGE SCALE GENOMIC DNA]</scope>
    <source>
        <strain evidence="4">JMC-PN-2008</strain>
    </source>
</reference>